<sequence>MAEVVVKSDEEAKITDKTRKESVFKILDEIKKGDPNDFATIQRGIDALSARSTEIVSQKKPEPKSDTYRPVKDIPKDPPPPPAPRSKLDLFDVNTIKVLQENMGIYSQVFSPEVVELIMDKIRDTFEFMHFKYGDKEENYMDKYWLDCPNLDAVAATSRACSYMRYMSWEAGTMASTFDMEDCADASLAYFKSYNPAYDGPQPFPFPPWPSIPESARRMHNNWLLQGRTGERSLSLYLRRRLTPISCNPSRSVFFLDGFIERNELLRDSPRPAPVGYFTEFHRFSCVMLQINRLFDGLQNACGPKELGDGKDL</sequence>
<feature type="compositionally biased region" description="Basic and acidic residues" evidence="1">
    <location>
        <begin position="57"/>
        <end position="76"/>
    </location>
</feature>
<proteinExistence type="predicted"/>
<name>A0ABR1UZ17_9PEZI</name>
<dbReference type="EMBL" id="JAQQWM010000005">
    <property type="protein sequence ID" value="KAK8064163.1"/>
    <property type="molecule type" value="Genomic_DNA"/>
</dbReference>
<reference evidence="2 3" key="1">
    <citation type="submission" date="2023-01" db="EMBL/GenBank/DDBJ databases">
        <title>Analysis of 21 Apiospora genomes using comparative genomics revels a genus with tremendous synthesis potential of carbohydrate active enzymes and secondary metabolites.</title>
        <authorList>
            <person name="Sorensen T."/>
        </authorList>
    </citation>
    <scope>NUCLEOTIDE SEQUENCE [LARGE SCALE GENOMIC DNA]</scope>
    <source>
        <strain evidence="2 3">CBS 83171</strain>
    </source>
</reference>
<gene>
    <name evidence="2" type="ORF">PG996_008815</name>
</gene>
<evidence type="ECO:0000256" key="1">
    <source>
        <dbReference type="SAM" id="MobiDB-lite"/>
    </source>
</evidence>
<accession>A0ABR1UZ17</accession>
<feature type="region of interest" description="Disordered" evidence="1">
    <location>
        <begin position="52"/>
        <end position="87"/>
    </location>
</feature>
<evidence type="ECO:0000313" key="2">
    <source>
        <dbReference type="EMBL" id="KAK8064163.1"/>
    </source>
</evidence>
<evidence type="ECO:0000313" key="3">
    <source>
        <dbReference type="Proteomes" id="UP001446871"/>
    </source>
</evidence>
<comment type="caution">
    <text evidence="2">The sequence shown here is derived from an EMBL/GenBank/DDBJ whole genome shotgun (WGS) entry which is preliminary data.</text>
</comment>
<dbReference type="Proteomes" id="UP001446871">
    <property type="component" value="Unassembled WGS sequence"/>
</dbReference>
<protein>
    <submittedName>
        <fullName evidence="2">Uncharacterized protein</fullName>
    </submittedName>
</protein>
<organism evidence="2 3">
    <name type="scientific">Apiospora saccharicola</name>
    <dbReference type="NCBI Taxonomy" id="335842"/>
    <lineage>
        <taxon>Eukaryota</taxon>
        <taxon>Fungi</taxon>
        <taxon>Dikarya</taxon>
        <taxon>Ascomycota</taxon>
        <taxon>Pezizomycotina</taxon>
        <taxon>Sordariomycetes</taxon>
        <taxon>Xylariomycetidae</taxon>
        <taxon>Amphisphaeriales</taxon>
        <taxon>Apiosporaceae</taxon>
        <taxon>Apiospora</taxon>
    </lineage>
</organism>
<keyword evidence="3" id="KW-1185">Reference proteome</keyword>